<evidence type="ECO:0000313" key="3">
    <source>
        <dbReference type="Proteomes" id="UP000319852"/>
    </source>
</evidence>
<dbReference type="RefSeq" id="WP_145060883.1">
    <property type="nucleotide sequence ID" value="NZ_CP036263.1"/>
</dbReference>
<feature type="domain" description="Guanylate cyclase" evidence="1">
    <location>
        <begin position="376"/>
        <end position="508"/>
    </location>
</feature>
<dbReference type="KEGG" id="amob:HG15A2_30360"/>
<dbReference type="GO" id="GO:0004016">
    <property type="term" value="F:adenylate cyclase activity"/>
    <property type="evidence" value="ECO:0007669"/>
    <property type="project" value="UniProtKB-EC"/>
</dbReference>
<evidence type="ECO:0000259" key="1">
    <source>
        <dbReference type="PROSITE" id="PS50125"/>
    </source>
</evidence>
<dbReference type="InterPro" id="IPR050697">
    <property type="entry name" value="Adenylyl/Guanylyl_Cyclase_3/4"/>
</dbReference>
<dbReference type="PROSITE" id="PS50125">
    <property type="entry name" value="GUANYLATE_CYCLASE_2"/>
    <property type="match status" value="1"/>
</dbReference>
<name>A0A517MXV1_9BACT</name>
<gene>
    <name evidence="2" type="primary">cyaA_2</name>
    <name evidence="2" type="ORF">HG15A2_30360</name>
</gene>
<dbReference type="SUPFAM" id="SSF55781">
    <property type="entry name" value="GAF domain-like"/>
    <property type="match status" value="1"/>
</dbReference>
<dbReference type="Proteomes" id="UP000319852">
    <property type="component" value="Chromosome"/>
</dbReference>
<protein>
    <submittedName>
        <fullName evidence="2">Adenylate cyclase 1</fullName>
        <ecNumber evidence="2">4.6.1.1</ecNumber>
    </submittedName>
</protein>
<dbReference type="EMBL" id="CP036263">
    <property type="protein sequence ID" value="QDS99708.1"/>
    <property type="molecule type" value="Genomic_DNA"/>
</dbReference>
<dbReference type="CDD" id="cd07302">
    <property type="entry name" value="CHD"/>
    <property type="match status" value="1"/>
</dbReference>
<dbReference type="InterPro" id="IPR029016">
    <property type="entry name" value="GAF-like_dom_sf"/>
</dbReference>
<dbReference type="InterPro" id="IPR001054">
    <property type="entry name" value="A/G_cyclase"/>
</dbReference>
<dbReference type="InterPro" id="IPR029787">
    <property type="entry name" value="Nucleotide_cyclase"/>
</dbReference>
<evidence type="ECO:0000313" key="2">
    <source>
        <dbReference type="EMBL" id="QDS99708.1"/>
    </source>
</evidence>
<dbReference type="SMART" id="SM00044">
    <property type="entry name" value="CYCc"/>
    <property type="match status" value="1"/>
</dbReference>
<keyword evidence="3" id="KW-1185">Reference proteome</keyword>
<dbReference type="OrthoDB" id="9806704at2"/>
<dbReference type="GO" id="GO:0006171">
    <property type="term" value="P:cAMP biosynthetic process"/>
    <property type="evidence" value="ECO:0007669"/>
    <property type="project" value="TreeGrafter"/>
</dbReference>
<dbReference type="GO" id="GO:0035556">
    <property type="term" value="P:intracellular signal transduction"/>
    <property type="evidence" value="ECO:0007669"/>
    <property type="project" value="InterPro"/>
</dbReference>
<dbReference type="Gene3D" id="3.30.450.40">
    <property type="match status" value="1"/>
</dbReference>
<dbReference type="Pfam" id="PF00211">
    <property type="entry name" value="Guanylate_cyc"/>
    <property type="match status" value="1"/>
</dbReference>
<dbReference type="PANTHER" id="PTHR43081">
    <property type="entry name" value="ADENYLATE CYCLASE, TERMINAL-DIFFERENTIATION SPECIFIC-RELATED"/>
    <property type="match status" value="1"/>
</dbReference>
<reference evidence="2 3" key="1">
    <citation type="submission" date="2019-02" db="EMBL/GenBank/DDBJ databases">
        <title>Deep-cultivation of Planctomycetes and their phenomic and genomic characterization uncovers novel biology.</title>
        <authorList>
            <person name="Wiegand S."/>
            <person name="Jogler M."/>
            <person name="Boedeker C."/>
            <person name="Pinto D."/>
            <person name="Vollmers J."/>
            <person name="Rivas-Marin E."/>
            <person name="Kohn T."/>
            <person name="Peeters S.H."/>
            <person name="Heuer A."/>
            <person name="Rast P."/>
            <person name="Oberbeckmann S."/>
            <person name="Bunk B."/>
            <person name="Jeske O."/>
            <person name="Meyerdierks A."/>
            <person name="Storesund J.E."/>
            <person name="Kallscheuer N."/>
            <person name="Luecker S."/>
            <person name="Lage O.M."/>
            <person name="Pohl T."/>
            <person name="Merkel B.J."/>
            <person name="Hornburger P."/>
            <person name="Mueller R.-W."/>
            <person name="Bruemmer F."/>
            <person name="Labrenz M."/>
            <person name="Spormann A.M."/>
            <person name="Op den Camp H."/>
            <person name="Overmann J."/>
            <person name="Amann R."/>
            <person name="Jetten M.S.M."/>
            <person name="Mascher T."/>
            <person name="Medema M.H."/>
            <person name="Devos D.P."/>
            <person name="Kaster A.-K."/>
            <person name="Ovreas L."/>
            <person name="Rohde M."/>
            <person name="Galperin M.Y."/>
            <person name="Jogler C."/>
        </authorList>
    </citation>
    <scope>NUCLEOTIDE SEQUENCE [LARGE SCALE GENOMIC DNA]</scope>
    <source>
        <strain evidence="2 3">HG15A2</strain>
    </source>
</reference>
<keyword evidence="2" id="KW-0456">Lyase</keyword>
<sequence length="628" mass="68077">MSTTTDHASEGELAEPPKFAPPVFVYHHRQRILATVLDTSLEIGRQREGEPEAVVRVEHSDNARLIVTPIDDVEVSRSHVLLRPLDDASVEITNLSGTLSVLISPHTTLQPGEKAPATIPVLVQFGEYAVRVDPPEDEDALDFEGLPERTVAPGKSAPVNEVTLLNEGATLDEASLLRWLETVLNVFQSAASSQDFPEQAAAAVVRIVRLDTAAMIRFQDDRWFIDALKSNVVGTNGEGTAESDWAPSQTLLSRVRTERRTFRHVPNMGSDTPRSLQDVTALVAAPILNGEGNVIGALYGDRRGTTVAGGVPDISPFEAKLVELLATGIAAGLARLKEEQAAIAARVQFEQFFTPQLAEQLERDPKLLEGRDADVTVLFADIRGFSRISEQLGPEKTMQLIQETMGALSECVLDHDGVLVDYIGDELMAMWGAPVPQPNHATLACQAARQMGEALQGVNENWQELLGEKIKIGVGLNSGIARVGNTGSRQKFKYGPLGGTVNLASRVQGASKYLGADCLVTSSTLETLPEGVIARRLGRVNVVNIKQPIDLFQLIAHPPEDWDVRCQRYEQALGALENELIDDAMALVNVLALDYPEDRAIASLARRVEDAASAGHHGNTSIWQLPGK</sequence>
<accession>A0A517MXV1</accession>
<organism evidence="2 3">
    <name type="scientific">Adhaeretor mobilis</name>
    <dbReference type="NCBI Taxonomy" id="1930276"/>
    <lineage>
        <taxon>Bacteria</taxon>
        <taxon>Pseudomonadati</taxon>
        <taxon>Planctomycetota</taxon>
        <taxon>Planctomycetia</taxon>
        <taxon>Pirellulales</taxon>
        <taxon>Lacipirellulaceae</taxon>
        <taxon>Adhaeretor</taxon>
    </lineage>
</organism>
<dbReference type="SUPFAM" id="SSF55073">
    <property type="entry name" value="Nucleotide cyclase"/>
    <property type="match status" value="1"/>
</dbReference>
<dbReference type="PANTHER" id="PTHR43081:SF20">
    <property type="entry name" value="TWO-COMPONENT RESPONSE REGULATOR"/>
    <property type="match status" value="1"/>
</dbReference>
<dbReference type="AlphaFoldDB" id="A0A517MXV1"/>
<proteinExistence type="predicted"/>
<dbReference type="EC" id="4.6.1.1" evidence="2"/>
<dbReference type="Gene3D" id="3.30.70.1230">
    <property type="entry name" value="Nucleotide cyclase"/>
    <property type="match status" value="1"/>
</dbReference>